<dbReference type="RefSeq" id="WP_378063423.1">
    <property type="nucleotide sequence ID" value="NZ_JBHSXS010000011.1"/>
</dbReference>
<comment type="subcellular location">
    <subcellularLocation>
        <location evidence="1">Cell membrane</location>
        <topology evidence="1">Multi-pass membrane protein</topology>
    </subcellularLocation>
</comment>
<dbReference type="EMBL" id="JBHSXS010000011">
    <property type="protein sequence ID" value="MFC6881985.1"/>
    <property type="molecule type" value="Genomic_DNA"/>
</dbReference>
<comment type="caution">
    <text evidence="9">The sequence shown here is derived from an EMBL/GenBank/DDBJ whole genome shotgun (WGS) entry which is preliminary data.</text>
</comment>
<dbReference type="InterPro" id="IPR010343">
    <property type="entry name" value="ArAE_1"/>
</dbReference>
<feature type="transmembrane region" description="Helical" evidence="8">
    <location>
        <begin position="85"/>
        <end position="112"/>
    </location>
</feature>
<evidence type="ECO:0000256" key="4">
    <source>
        <dbReference type="ARBA" id="ARBA00022989"/>
    </source>
</evidence>
<evidence type="ECO:0000256" key="6">
    <source>
        <dbReference type="SAM" id="Coils"/>
    </source>
</evidence>
<keyword evidence="2" id="KW-1003">Cell membrane</keyword>
<keyword evidence="10" id="KW-1185">Reference proteome</keyword>
<organism evidence="9 10">
    <name type="scientific">Actinomadura yumaensis</name>
    <dbReference type="NCBI Taxonomy" id="111807"/>
    <lineage>
        <taxon>Bacteria</taxon>
        <taxon>Bacillati</taxon>
        <taxon>Actinomycetota</taxon>
        <taxon>Actinomycetes</taxon>
        <taxon>Streptosporangiales</taxon>
        <taxon>Thermomonosporaceae</taxon>
        <taxon>Actinomadura</taxon>
    </lineage>
</organism>
<gene>
    <name evidence="9" type="ORF">ACFQKB_19690</name>
</gene>
<dbReference type="Proteomes" id="UP001596380">
    <property type="component" value="Unassembled WGS sequence"/>
</dbReference>
<accession>A0ABW2CM31</accession>
<proteinExistence type="predicted"/>
<protein>
    <submittedName>
        <fullName evidence="9">Aromatic acid exporter family protein</fullName>
    </submittedName>
</protein>
<keyword evidence="6" id="KW-0175">Coiled coil</keyword>
<evidence type="ECO:0000313" key="9">
    <source>
        <dbReference type="EMBL" id="MFC6881985.1"/>
    </source>
</evidence>
<feature type="compositionally biased region" description="Basic and acidic residues" evidence="7">
    <location>
        <begin position="313"/>
        <end position="352"/>
    </location>
</feature>
<evidence type="ECO:0000313" key="10">
    <source>
        <dbReference type="Proteomes" id="UP001596380"/>
    </source>
</evidence>
<keyword evidence="4 8" id="KW-1133">Transmembrane helix</keyword>
<evidence type="ECO:0000256" key="2">
    <source>
        <dbReference type="ARBA" id="ARBA00022475"/>
    </source>
</evidence>
<keyword evidence="3 8" id="KW-0812">Transmembrane</keyword>
<evidence type="ECO:0000256" key="5">
    <source>
        <dbReference type="ARBA" id="ARBA00023136"/>
    </source>
</evidence>
<evidence type="ECO:0000256" key="3">
    <source>
        <dbReference type="ARBA" id="ARBA00022692"/>
    </source>
</evidence>
<evidence type="ECO:0000256" key="1">
    <source>
        <dbReference type="ARBA" id="ARBA00004651"/>
    </source>
</evidence>
<feature type="compositionally biased region" description="Basic and acidic residues" evidence="7">
    <location>
        <begin position="360"/>
        <end position="373"/>
    </location>
</feature>
<feature type="region of interest" description="Disordered" evidence="7">
    <location>
        <begin position="274"/>
        <end position="467"/>
    </location>
</feature>
<keyword evidence="5 8" id="KW-0472">Membrane</keyword>
<feature type="compositionally biased region" description="Basic and acidic residues" evidence="7">
    <location>
        <begin position="291"/>
        <end position="303"/>
    </location>
</feature>
<reference evidence="10" key="1">
    <citation type="journal article" date="2019" name="Int. J. Syst. Evol. Microbiol.">
        <title>The Global Catalogue of Microorganisms (GCM) 10K type strain sequencing project: providing services to taxonomists for standard genome sequencing and annotation.</title>
        <authorList>
            <consortium name="The Broad Institute Genomics Platform"/>
            <consortium name="The Broad Institute Genome Sequencing Center for Infectious Disease"/>
            <person name="Wu L."/>
            <person name="Ma J."/>
        </authorList>
    </citation>
    <scope>NUCLEOTIDE SEQUENCE [LARGE SCALE GENOMIC DNA]</scope>
    <source>
        <strain evidence="10">JCM 3369</strain>
    </source>
</reference>
<sequence>MIPVFSRAGRAPRSPLHLTTEVRSTAYRITRLTLTAVASYVLALALLPKGIPPPLLAPLTALLVVQHSVYQTIRMSVHRVASVTSGVLLAVLFASTIGFTWWTLGLTILAALTTGYALHLGDQVLEVPISAMLIFALGASSGWAAADRVLETLIGAGTGLVATFLVPSVRVRPAAEAVTDLSGRLSALVGGMSSDLTRAPARGEAARWLDEANRLNRDLSRTDRELGDAEDSVRLNPRARDLIDAGVALRNGVETMEHFTLSLRGLTRSLADDERFAEEVPEADREEEESSGEREPSEEREPSGGEEPSSGGRPEDAPRQDRGAVPRQERRGAAQEDGDGSPREGAEDSPHEDGDEDEDVWQRRVAELLDSARHGTVHTNGKRVQIGGDGGGDGGRAANARGDGPGSDDARRGGTGPDGLDGAGPDGLGGAGPDGLGGATASWAGRNPDESSASEGSWGGAGDADRPAPEMAARRLLTDEGVRHQLAETLEEIASCMTAYGRLVRSDLKRGSERPIDAERELEQHVGAARERRDLLVGVLRHRAAEGDRWPLYGEILMDLDRLIDHLRVEHRARAREEWQQQRGAAARHLPERPARVVRQAGYQLRRAAAAAERSARATDVKTIPYKFR</sequence>
<feature type="compositionally biased region" description="Acidic residues" evidence="7">
    <location>
        <begin position="279"/>
        <end position="290"/>
    </location>
</feature>
<feature type="coiled-coil region" evidence="6">
    <location>
        <begin position="205"/>
        <end position="232"/>
    </location>
</feature>
<name>A0ABW2CM31_9ACTN</name>
<evidence type="ECO:0000256" key="8">
    <source>
        <dbReference type="SAM" id="Phobius"/>
    </source>
</evidence>
<evidence type="ECO:0000256" key="7">
    <source>
        <dbReference type="SAM" id="MobiDB-lite"/>
    </source>
</evidence>
<feature type="compositionally biased region" description="Gly residues" evidence="7">
    <location>
        <begin position="413"/>
        <end position="438"/>
    </location>
</feature>
<dbReference type="Pfam" id="PF06081">
    <property type="entry name" value="ArAE_1"/>
    <property type="match status" value="1"/>
</dbReference>